<gene>
    <name evidence="3" type="ORF">RJ640_020095</name>
</gene>
<feature type="non-terminal residue" evidence="3">
    <location>
        <position position="1"/>
    </location>
</feature>
<sequence length="228" mass="24119">MEVSSVLVFFLFSLLYLLFQHGHCSTVVVDGVSEWKNPTVQAGDSVIFEHKYHYNLYIFQNKGAFDLCNFTQATLLTKPNSGSFTWHPSRQGFFYFSFSNGSAKACQDGKKLAVKVSFSPPDNLAPTPEVAPLAAPPPSFGGSIVSSSPAYPWPFRPRETTSSSPGPAPSATFPASSPSIVPDNKGTGSGGGGGGDNIPFINSNPAVPLPTGEVDSATIRPIPTSSAK</sequence>
<evidence type="ECO:0000313" key="3">
    <source>
        <dbReference type="EMBL" id="KAK2979603.1"/>
    </source>
</evidence>
<dbReference type="PANTHER" id="PTHR34662">
    <property type="entry name" value="OS04G0422700 PROTEIN"/>
    <property type="match status" value="1"/>
</dbReference>
<evidence type="ECO:0008006" key="5">
    <source>
        <dbReference type="Google" id="ProtNLM"/>
    </source>
</evidence>
<dbReference type="EMBL" id="JAVXUO010001736">
    <property type="protein sequence ID" value="KAK2979603.1"/>
    <property type="molecule type" value="Genomic_DNA"/>
</dbReference>
<reference evidence="3" key="1">
    <citation type="submission" date="2022-12" db="EMBL/GenBank/DDBJ databases">
        <title>Draft genome assemblies for two species of Escallonia (Escalloniales).</title>
        <authorList>
            <person name="Chanderbali A."/>
            <person name="Dervinis C."/>
            <person name="Anghel I."/>
            <person name="Soltis D."/>
            <person name="Soltis P."/>
            <person name="Zapata F."/>
        </authorList>
    </citation>
    <scope>NUCLEOTIDE SEQUENCE</scope>
    <source>
        <strain evidence="3">UCBG92.1500</strain>
        <tissue evidence="3">Leaf</tissue>
    </source>
</reference>
<keyword evidence="2" id="KW-0732">Signal</keyword>
<evidence type="ECO:0000256" key="2">
    <source>
        <dbReference type="SAM" id="SignalP"/>
    </source>
</evidence>
<evidence type="ECO:0000313" key="4">
    <source>
        <dbReference type="Proteomes" id="UP001187471"/>
    </source>
</evidence>
<feature type="region of interest" description="Disordered" evidence="1">
    <location>
        <begin position="151"/>
        <end position="228"/>
    </location>
</feature>
<dbReference type="Gene3D" id="2.60.40.420">
    <property type="entry name" value="Cupredoxins - blue copper proteins"/>
    <property type="match status" value="1"/>
</dbReference>
<evidence type="ECO:0000256" key="1">
    <source>
        <dbReference type="SAM" id="MobiDB-lite"/>
    </source>
</evidence>
<dbReference type="SUPFAM" id="SSF49503">
    <property type="entry name" value="Cupredoxins"/>
    <property type="match status" value="1"/>
</dbReference>
<keyword evidence="4" id="KW-1185">Reference proteome</keyword>
<dbReference type="InterPro" id="IPR008972">
    <property type="entry name" value="Cupredoxin"/>
</dbReference>
<protein>
    <recommendedName>
        <fullName evidence="5">Early nodulin-like protein 2</fullName>
    </recommendedName>
</protein>
<feature type="chain" id="PRO_5041702102" description="Early nodulin-like protein 2" evidence="2">
    <location>
        <begin position="25"/>
        <end position="228"/>
    </location>
</feature>
<dbReference type="AlphaFoldDB" id="A0AA88UE90"/>
<proteinExistence type="predicted"/>
<feature type="compositionally biased region" description="Gly residues" evidence="1">
    <location>
        <begin position="187"/>
        <end position="196"/>
    </location>
</feature>
<feature type="compositionally biased region" description="Low complexity" evidence="1">
    <location>
        <begin position="160"/>
        <end position="179"/>
    </location>
</feature>
<accession>A0AA88UE90</accession>
<feature type="signal peptide" evidence="2">
    <location>
        <begin position="1"/>
        <end position="24"/>
    </location>
</feature>
<name>A0AA88UE90_9ASTE</name>
<comment type="caution">
    <text evidence="3">The sequence shown here is derived from an EMBL/GenBank/DDBJ whole genome shotgun (WGS) entry which is preliminary data.</text>
</comment>
<organism evidence="3 4">
    <name type="scientific">Escallonia rubra</name>
    <dbReference type="NCBI Taxonomy" id="112253"/>
    <lineage>
        <taxon>Eukaryota</taxon>
        <taxon>Viridiplantae</taxon>
        <taxon>Streptophyta</taxon>
        <taxon>Embryophyta</taxon>
        <taxon>Tracheophyta</taxon>
        <taxon>Spermatophyta</taxon>
        <taxon>Magnoliopsida</taxon>
        <taxon>eudicotyledons</taxon>
        <taxon>Gunneridae</taxon>
        <taxon>Pentapetalae</taxon>
        <taxon>asterids</taxon>
        <taxon>campanulids</taxon>
        <taxon>Escalloniales</taxon>
        <taxon>Escalloniaceae</taxon>
        <taxon>Escallonia</taxon>
    </lineage>
</organism>
<dbReference type="Proteomes" id="UP001187471">
    <property type="component" value="Unassembled WGS sequence"/>
</dbReference>
<dbReference type="PANTHER" id="PTHR34662:SF3">
    <property type="entry name" value="OS04G0422700 PROTEIN"/>
    <property type="match status" value="1"/>
</dbReference>